<dbReference type="Proteomes" id="UP000707245">
    <property type="component" value="Unassembled WGS sequence"/>
</dbReference>
<gene>
    <name evidence="3" type="ORF">EI167_00325</name>
</gene>
<feature type="signal peptide" evidence="2">
    <location>
        <begin position="1"/>
        <end position="25"/>
    </location>
</feature>
<feature type="transmembrane region" description="Helical" evidence="1">
    <location>
        <begin position="146"/>
        <end position="165"/>
    </location>
</feature>
<keyword evidence="1" id="KW-0812">Transmembrane</keyword>
<feature type="chain" id="PRO_5045754683" evidence="2">
    <location>
        <begin position="26"/>
        <end position="179"/>
    </location>
</feature>
<dbReference type="EMBL" id="RRZA01000001">
    <property type="protein sequence ID" value="MBE0455927.1"/>
    <property type="molecule type" value="Genomic_DNA"/>
</dbReference>
<comment type="caution">
    <text evidence="3">The sequence shown here is derived from an EMBL/GenBank/DDBJ whole genome shotgun (WGS) entry which is preliminary data.</text>
</comment>
<evidence type="ECO:0000313" key="3">
    <source>
        <dbReference type="EMBL" id="MBE0455927.1"/>
    </source>
</evidence>
<protein>
    <submittedName>
        <fullName evidence="3">Uncharacterized protein</fullName>
    </submittedName>
</protein>
<keyword evidence="4" id="KW-1185">Reference proteome</keyword>
<proteinExistence type="predicted"/>
<organism evidence="3 4">
    <name type="scientific">Pseudoalteromonas prydzensis</name>
    <dbReference type="NCBI Taxonomy" id="182141"/>
    <lineage>
        <taxon>Bacteria</taxon>
        <taxon>Pseudomonadati</taxon>
        <taxon>Pseudomonadota</taxon>
        <taxon>Gammaproteobacteria</taxon>
        <taxon>Alteromonadales</taxon>
        <taxon>Pseudoalteromonadaceae</taxon>
        <taxon>Pseudoalteromonas</taxon>
    </lineage>
</organism>
<dbReference type="RefSeq" id="WP_192540171.1">
    <property type="nucleotide sequence ID" value="NZ_JBQDLW010000030.1"/>
</dbReference>
<evidence type="ECO:0000256" key="1">
    <source>
        <dbReference type="SAM" id="Phobius"/>
    </source>
</evidence>
<name>A0ABR9FGP7_9GAMM</name>
<evidence type="ECO:0000256" key="2">
    <source>
        <dbReference type="SAM" id="SignalP"/>
    </source>
</evidence>
<accession>A0ABR9FGP7</accession>
<keyword evidence="1" id="KW-0472">Membrane</keyword>
<keyword evidence="2" id="KW-0732">Signal</keyword>
<sequence>MKKWIFILVALSLSLLLIATTTANTAQQSLKHTDLVSSPFAGSTLESYFYHRYKKHTVLYAEYQPQQHCNVRANAEDLTVWCKKSIAAQPPLGEHSSSTSKRTEAAPDDQVFEITLPKNIPPSLDLSSKQISHQTQVSLLQQVSPLIAVAFSYLLVVITVSLFHWREAKKASTYNDQKQ</sequence>
<keyword evidence="1" id="KW-1133">Transmembrane helix</keyword>
<evidence type="ECO:0000313" key="4">
    <source>
        <dbReference type="Proteomes" id="UP000707245"/>
    </source>
</evidence>
<reference evidence="3 4" key="1">
    <citation type="submission" date="2020-07" db="EMBL/GenBank/DDBJ databases">
        <title>Halophilic bacteria isolated from french cheeses.</title>
        <authorList>
            <person name="Kothe C.I."/>
            <person name="Farah-Kraiem B."/>
            <person name="Renault P."/>
            <person name="Dridi B."/>
        </authorList>
    </citation>
    <scope>NUCLEOTIDE SEQUENCE [LARGE SCALE GENOMIC DNA]</scope>
    <source>
        <strain evidence="3 4">FME14</strain>
    </source>
</reference>